<gene>
    <name evidence="9" type="primary">yciL</name>
    <name evidence="9" type="ordered locus">BCc_174</name>
</gene>
<feature type="domain" description="Pseudouridine synthase RsuA/RluA-like" evidence="8">
    <location>
        <begin position="66"/>
        <end position="196"/>
    </location>
</feature>
<dbReference type="Pfam" id="PF00849">
    <property type="entry name" value="PseudoU_synth_2"/>
    <property type="match status" value="1"/>
</dbReference>
<dbReference type="HOGENOM" id="CLU_3005210_0_0_6"/>
<dbReference type="SUPFAM" id="SSF55120">
    <property type="entry name" value="Pseudouridine synthase"/>
    <property type="match status" value="1"/>
</dbReference>
<evidence type="ECO:0000256" key="6">
    <source>
        <dbReference type="PROSITE-ProRule" id="PRU00182"/>
    </source>
</evidence>
<dbReference type="STRING" id="372461.BCc_174"/>
<dbReference type="PROSITE" id="PS01149">
    <property type="entry name" value="PSI_RSU"/>
    <property type="match status" value="1"/>
</dbReference>
<dbReference type="EMBL" id="CP000263">
    <property type="protein sequence ID" value="ABJ90646.1"/>
    <property type="molecule type" value="Genomic_DNA"/>
</dbReference>
<dbReference type="InterPro" id="IPR020094">
    <property type="entry name" value="TruA/RsuA/RluB/E/F_N"/>
</dbReference>
<dbReference type="InterPro" id="IPR000748">
    <property type="entry name" value="PsdUridine_synth_RsuA/RluB/E/F"/>
</dbReference>
<dbReference type="GO" id="GO:0001522">
    <property type="term" value="P:pseudouridine synthesis"/>
    <property type="evidence" value="ECO:0007669"/>
    <property type="project" value="InterPro"/>
</dbReference>
<evidence type="ECO:0000313" key="9">
    <source>
        <dbReference type="EMBL" id="ABJ90646.1"/>
    </source>
</evidence>
<dbReference type="eggNOG" id="COG1187">
    <property type="taxonomic scope" value="Bacteria"/>
</dbReference>
<dbReference type="NCBIfam" id="TIGR00093">
    <property type="entry name" value="pseudouridine synthase"/>
    <property type="match status" value="1"/>
</dbReference>
<dbReference type="EC" id="5.4.99.-" evidence="7"/>
<dbReference type="Gene3D" id="3.30.70.1560">
    <property type="entry name" value="Alpha-L RNA-binding motif"/>
    <property type="match status" value="1"/>
</dbReference>
<dbReference type="InterPro" id="IPR042092">
    <property type="entry name" value="PsdUridine_s_RsuA/RluB/E/F_cat"/>
</dbReference>
<dbReference type="Gene3D" id="3.30.70.580">
    <property type="entry name" value="Pseudouridine synthase I, catalytic domain, N-terminal subdomain"/>
    <property type="match status" value="1"/>
</dbReference>
<evidence type="ECO:0000256" key="4">
    <source>
        <dbReference type="ARBA" id="ARBA00036944"/>
    </source>
</evidence>
<evidence type="ECO:0000256" key="1">
    <source>
        <dbReference type="ARBA" id="ARBA00008348"/>
    </source>
</evidence>
<evidence type="ECO:0000256" key="3">
    <source>
        <dbReference type="ARBA" id="ARBA00023235"/>
    </source>
</evidence>
<dbReference type="GO" id="GO:0006364">
    <property type="term" value="P:rRNA processing"/>
    <property type="evidence" value="ECO:0007669"/>
    <property type="project" value="UniProtKB-ARBA"/>
</dbReference>
<accession>Q057Q3</accession>
<dbReference type="AlphaFoldDB" id="Q057Q3"/>
<dbReference type="InterPro" id="IPR050343">
    <property type="entry name" value="RsuA_PseudoU_synthase"/>
</dbReference>
<keyword evidence="2 6" id="KW-0694">RNA-binding</keyword>
<dbReference type="PANTHER" id="PTHR47683:SF3">
    <property type="entry name" value="RIBOSOMAL LARGE SUBUNIT PSEUDOURIDINE SYNTHASE B"/>
    <property type="match status" value="1"/>
</dbReference>
<dbReference type="SUPFAM" id="SSF55174">
    <property type="entry name" value="Alpha-L RNA-binding motif"/>
    <property type="match status" value="1"/>
</dbReference>
<dbReference type="Gene3D" id="3.10.290.10">
    <property type="entry name" value="RNA-binding S4 domain"/>
    <property type="match status" value="1"/>
</dbReference>
<evidence type="ECO:0000259" key="8">
    <source>
        <dbReference type="Pfam" id="PF00849"/>
    </source>
</evidence>
<dbReference type="GO" id="GO:0003723">
    <property type="term" value="F:RNA binding"/>
    <property type="evidence" value="ECO:0007669"/>
    <property type="project" value="UniProtKB-KW"/>
</dbReference>
<evidence type="ECO:0000256" key="2">
    <source>
        <dbReference type="ARBA" id="ARBA00022884"/>
    </source>
</evidence>
<proteinExistence type="inferred from homology"/>
<evidence type="ECO:0000313" key="10">
    <source>
        <dbReference type="Proteomes" id="UP000000669"/>
    </source>
</evidence>
<dbReference type="InterPro" id="IPR006145">
    <property type="entry name" value="PsdUridine_synth_RsuA/RluA"/>
</dbReference>
<comment type="catalytic activity">
    <reaction evidence="4">
        <text>uridine(2605) in 23S rRNA = pseudouridine(2605) in 23S rRNA</text>
        <dbReference type="Rhea" id="RHEA:42520"/>
        <dbReference type="Rhea" id="RHEA-COMP:10095"/>
        <dbReference type="Rhea" id="RHEA-COMP:10096"/>
        <dbReference type="ChEBI" id="CHEBI:65314"/>
        <dbReference type="ChEBI" id="CHEBI:65315"/>
        <dbReference type="EC" id="5.4.99.22"/>
    </reaction>
</comment>
<dbReference type="PROSITE" id="PS50889">
    <property type="entry name" value="S4"/>
    <property type="match status" value="1"/>
</dbReference>
<sequence>MAEKIQKILSNCGVDSRRNIEKHILNKSLKINGKIVHIGERFLKKNIKSIFLKKKKIFIKNEKTKILIYHKPVGEICTKKDQYNRITVFKKLPKLFFSKWISIGRLDINTSGLLLFTNFGELAHRLMHPSYRIKREYLVCVLGKILKKKILLLKKGILINNSISKFHEIIFLKKKKKNQWFKVSLFQGKNREVRLLWNAINIKVNRLIRIKFGIITLPKFLKSGCFFELSYQKTKNILSLVNL</sequence>
<comment type="similarity">
    <text evidence="1 7">Belongs to the pseudouridine synthase RsuA family.</text>
</comment>
<comment type="function">
    <text evidence="5">Responsible for synthesis of pseudouridine from uracil-2605 in 23S ribosomal RNA.</text>
</comment>
<dbReference type="Proteomes" id="UP000000669">
    <property type="component" value="Chromosome"/>
</dbReference>
<dbReference type="PANTHER" id="PTHR47683">
    <property type="entry name" value="PSEUDOURIDINE SYNTHASE FAMILY PROTEIN-RELATED"/>
    <property type="match status" value="1"/>
</dbReference>
<reference evidence="9 10" key="1">
    <citation type="journal article" date="2006" name="Science">
        <title>A small microbial genome: the end of a long symbiotic relationship?</title>
        <authorList>
            <person name="Perez-Brocal V."/>
            <person name="Gil R."/>
            <person name="Ramos S."/>
            <person name="Lamelas A."/>
            <person name="Postigo M."/>
            <person name="Michelena J.M."/>
            <person name="Silva F.J."/>
            <person name="Moya A."/>
            <person name="Latorre A."/>
        </authorList>
    </citation>
    <scope>NUCLEOTIDE SEQUENCE [LARGE SCALE GENOMIC DNA]</scope>
    <source>
        <strain evidence="10">Cc</strain>
    </source>
</reference>
<dbReference type="GO" id="GO:0160139">
    <property type="term" value="F:23S rRNA pseudouridine(2605) synthase activity"/>
    <property type="evidence" value="ECO:0007669"/>
    <property type="project" value="UniProtKB-EC"/>
</dbReference>
<keyword evidence="10" id="KW-1185">Reference proteome</keyword>
<dbReference type="InterPro" id="IPR020103">
    <property type="entry name" value="PsdUridine_synth_cat_dom_sf"/>
</dbReference>
<name>Q057Q3_BUCCC</name>
<dbReference type="KEGG" id="bcc:BCc_174"/>
<evidence type="ECO:0000256" key="7">
    <source>
        <dbReference type="RuleBase" id="RU003887"/>
    </source>
</evidence>
<dbReference type="InterPro" id="IPR018496">
    <property type="entry name" value="PsdUridine_synth_RsuA/RluB_CS"/>
</dbReference>
<protein>
    <recommendedName>
        <fullName evidence="7">Pseudouridine synthase</fullName>
        <ecNumber evidence="7">5.4.99.-</ecNumber>
    </recommendedName>
</protein>
<organism evidence="9 10">
    <name type="scientific">Buchnera aphidicola subsp. Cinara cedri (strain Cc)</name>
    <dbReference type="NCBI Taxonomy" id="372461"/>
    <lineage>
        <taxon>Bacteria</taxon>
        <taxon>Pseudomonadati</taxon>
        <taxon>Pseudomonadota</taxon>
        <taxon>Gammaproteobacteria</taxon>
        <taxon>Enterobacterales</taxon>
        <taxon>Erwiniaceae</taxon>
        <taxon>Buchnera</taxon>
    </lineage>
</organism>
<evidence type="ECO:0000256" key="5">
    <source>
        <dbReference type="ARBA" id="ARBA00037383"/>
    </source>
</evidence>
<dbReference type="InterPro" id="IPR036986">
    <property type="entry name" value="S4_RNA-bd_sf"/>
</dbReference>
<keyword evidence="3 7" id="KW-0413">Isomerase</keyword>